<evidence type="ECO:0000313" key="6">
    <source>
        <dbReference type="Proteomes" id="UP000286773"/>
    </source>
</evidence>
<dbReference type="Gene3D" id="3.40.50.720">
    <property type="entry name" value="NAD(P)-binding Rossmann-like Domain"/>
    <property type="match status" value="1"/>
</dbReference>
<feature type="domain" description="GFO/IDH/MocA-like oxidoreductase" evidence="4">
    <location>
        <begin position="133"/>
        <end position="247"/>
    </location>
</feature>
<dbReference type="OrthoDB" id="9815825at2"/>
<keyword evidence="6" id="KW-1185">Reference proteome</keyword>
<organism evidence="5 6">
    <name type="scientific">Vagococcus acidifermentans</name>
    <dbReference type="NCBI Taxonomy" id="564710"/>
    <lineage>
        <taxon>Bacteria</taxon>
        <taxon>Bacillati</taxon>
        <taxon>Bacillota</taxon>
        <taxon>Bacilli</taxon>
        <taxon>Lactobacillales</taxon>
        <taxon>Enterococcaceae</taxon>
        <taxon>Vagococcus</taxon>
    </lineage>
</organism>
<reference evidence="5 6" key="1">
    <citation type="submission" date="2017-05" db="EMBL/GenBank/DDBJ databases">
        <title>Vagococcus spp. assemblies.</title>
        <authorList>
            <person name="Gulvik C.A."/>
        </authorList>
    </citation>
    <scope>NUCLEOTIDE SEQUENCE [LARGE SCALE GENOMIC DNA]</scope>
    <source>
        <strain evidence="5 6">LMG 24798</strain>
    </source>
</reference>
<name>A0A430B2J5_9ENTE</name>
<evidence type="ECO:0000259" key="4">
    <source>
        <dbReference type="Pfam" id="PF22725"/>
    </source>
</evidence>
<protein>
    <submittedName>
        <fullName evidence="5">Oxidoreductase</fullName>
    </submittedName>
</protein>
<evidence type="ECO:0000256" key="1">
    <source>
        <dbReference type="ARBA" id="ARBA00010928"/>
    </source>
</evidence>
<dbReference type="SUPFAM" id="SSF55347">
    <property type="entry name" value="Glyceraldehyde-3-phosphate dehydrogenase-like, C-terminal domain"/>
    <property type="match status" value="1"/>
</dbReference>
<feature type="domain" description="Gfo/Idh/MocA-like oxidoreductase N-terminal" evidence="3">
    <location>
        <begin position="5"/>
        <end position="120"/>
    </location>
</feature>
<dbReference type="GO" id="GO:0000166">
    <property type="term" value="F:nucleotide binding"/>
    <property type="evidence" value="ECO:0007669"/>
    <property type="project" value="InterPro"/>
</dbReference>
<proteinExistence type="inferred from homology"/>
<dbReference type="InterPro" id="IPR055170">
    <property type="entry name" value="GFO_IDH_MocA-like_dom"/>
</dbReference>
<accession>A0A430B2J5</accession>
<dbReference type="PANTHER" id="PTHR22604:SF105">
    <property type="entry name" value="TRANS-1,2-DIHYDROBENZENE-1,2-DIOL DEHYDROGENASE"/>
    <property type="match status" value="1"/>
</dbReference>
<keyword evidence="2" id="KW-0560">Oxidoreductase</keyword>
<evidence type="ECO:0000256" key="2">
    <source>
        <dbReference type="ARBA" id="ARBA00023002"/>
    </source>
</evidence>
<evidence type="ECO:0000259" key="3">
    <source>
        <dbReference type="Pfam" id="PF01408"/>
    </source>
</evidence>
<evidence type="ECO:0000313" key="5">
    <source>
        <dbReference type="EMBL" id="RSU14555.1"/>
    </source>
</evidence>
<dbReference type="Pfam" id="PF01408">
    <property type="entry name" value="GFO_IDH_MocA"/>
    <property type="match status" value="1"/>
</dbReference>
<comment type="similarity">
    <text evidence="1">Belongs to the Gfo/Idh/MocA family.</text>
</comment>
<comment type="caution">
    <text evidence="5">The sequence shown here is derived from an EMBL/GenBank/DDBJ whole genome shotgun (WGS) entry which is preliminary data.</text>
</comment>
<dbReference type="Pfam" id="PF22725">
    <property type="entry name" value="GFO_IDH_MocA_C3"/>
    <property type="match status" value="1"/>
</dbReference>
<dbReference type="GO" id="GO:0016491">
    <property type="term" value="F:oxidoreductase activity"/>
    <property type="evidence" value="ECO:0007669"/>
    <property type="project" value="UniProtKB-KW"/>
</dbReference>
<dbReference type="InterPro" id="IPR050984">
    <property type="entry name" value="Gfo/Idh/MocA_domain"/>
</dbReference>
<sequence length="321" mass="34899">MKKIRYGILSTAQIVPRFVAGIRESAAGEVAAIASRTLEKAQRMADELAIPTAYGSYEELCQAPDVDIVYVATYNRGHYEAAKLALMHHKHVLLEKPFTLKTSEAAELFAIAEANGLFLMEAQKAVFLPVTADVKQAIQDGKIGDVTWLQSVTAYPSIDHVTWFHSLEAGGGALHGAGSYPLQYMQHILGTAISDYSGSAAIAAGESDTQCNLALKLGSQTLANIFITVLLDLPRKMVVHGTKGSIVIPEFWKAQEAVIHYRDGSQETITGSFDSEFVFEVNHVNECLLNGLTVSPVMTPELTLATVELVETLYRQWTAAV</sequence>
<dbReference type="AlphaFoldDB" id="A0A430B2J5"/>
<dbReference type="RefSeq" id="WP_126811410.1">
    <property type="nucleotide sequence ID" value="NZ_NGKC01000001.1"/>
</dbReference>
<dbReference type="InterPro" id="IPR036291">
    <property type="entry name" value="NAD(P)-bd_dom_sf"/>
</dbReference>
<gene>
    <name evidence="5" type="ORF">CBF27_00790</name>
</gene>
<dbReference type="EMBL" id="NGKC01000001">
    <property type="protein sequence ID" value="RSU14555.1"/>
    <property type="molecule type" value="Genomic_DNA"/>
</dbReference>
<dbReference type="PANTHER" id="PTHR22604">
    <property type="entry name" value="OXIDOREDUCTASES"/>
    <property type="match status" value="1"/>
</dbReference>
<dbReference type="Gene3D" id="3.30.360.10">
    <property type="entry name" value="Dihydrodipicolinate Reductase, domain 2"/>
    <property type="match status" value="1"/>
</dbReference>
<dbReference type="InterPro" id="IPR000683">
    <property type="entry name" value="Gfo/Idh/MocA-like_OxRdtase_N"/>
</dbReference>
<dbReference type="Proteomes" id="UP000286773">
    <property type="component" value="Unassembled WGS sequence"/>
</dbReference>
<dbReference type="SUPFAM" id="SSF51735">
    <property type="entry name" value="NAD(P)-binding Rossmann-fold domains"/>
    <property type="match status" value="1"/>
</dbReference>